<feature type="domain" description="Multidrug resistance protein MdtA-like barrel-sandwich hybrid" evidence="4">
    <location>
        <begin position="54"/>
        <end position="191"/>
    </location>
</feature>
<dbReference type="Gene3D" id="2.40.420.20">
    <property type="match status" value="1"/>
</dbReference>
<dbReference type="InterPro" id="IPR058625">
    <property type="entry name" value="MdtA-like_BSH"/>
</dbReference>
<dbReference type="InterPro" id="IPR058627">
    <property type="entry name" value="MdtA-like_C"/>
</dbReference>
<comment type="caution">
    <text evidence="7">The sequence shown here is derived from an EMBL/GenBank/DDBJ whole genome shotgun (WGS) entry which is preliminary data.</text>
</comment>
<comment type="subcellular location">
    <subcellularLocation>
        <location evidence="1">Cell envelope</location>
    </subcellularLocation>
</comment>
<gene>
    <name evidence="7" type="ORF">E5987_03470</name>
</gene>
<organism evidence="7 8">
    <name type="scientific">Parasutterella muris</name>
    <dbReference type="NCBI Taxonomy" id="2565572"/>
    <lineage>
        <taxon>Bacteria</taxon>
        <taxon>Pseudomonadati</taxon>
        <taxon>Pseudomonadota</taxon>
        <taxon>Betaproteobacteria</taxon>
        <taxon>Burkholderiales</taxon>
        <taxon>Sutterellaceae</taxon>
        <taxon>Parasutterella</taxon>
    </lineage>
</organism>
<evidence type="ECO:0000256" key="1">
    <source>
        <dbReference type="ARBA" id="ARBA00004196"/>
    </source>
</evidence>
<dbReference type="Gene3D" id="2.40.50.100">
    <property type="match status" value="1"/>
</dbReference>
<dbReference type="Gene3D" id="1.10.287.470">
    <property type="entry name" value="Helix hairpin bin"/>
    <property type="match status" value="1"/>
</dbReference>
<evidence type="ECO:0000256" key="2">
    <source>
        <dbReference type="ARBA" id="ARBA00009477"/>
    </source>
</evidence>
<dbReference type="GO" id="GO:0005886">
    <property type="term" value="C:plasma membrane"/>
    <property type="evidence" value="ECO:0007669"/>
    <property type="project" value="UniProtKB-SubCell"/>
</dbReference>
<evidence type="ECO:0000259" key="3">
    <source>
        <dbReference type="Pfam" id="PF25876"/>
    </source>
</evidence>
<reference evidence="7 8" key="1">
    <citation type="submission" date="2019-12" db="EMBL/GenBank/DDBJ databases">
        <title>Microbes associate with the intestines of laboratory mice.</title>
        <authorList>
            <person name="Navarre W."/>
            <person name="Wong E."/>
        </authorList>
    </citation>
    <scope>NUCLEOTIDE SEQUENCE [LARGE SCALE GENOMIC DNA]</scope>
    <source>
        <strain evidence="7 8">NM82_D38</strain>
    </source>
</reference>
<dbReference type="GO" id="GO:0046677">
    <property type="term" value="P:response to antibiotic"/>
    <property type="evidence" value="ECO:0007669"/>
    <property type="project" value="TreeGrafter"/>
</dbReference>
<dbReference type="EMBL" id="WSRP01000007">
    <property type="protein sequence ID" value="MVX56265.1"/>
    <property type="molecule type" value="Genomic_DNA"/>
</dbReference>
<evidence type="ECO:0000259" key="6">
    <source>
        <dbReference type="Pfam" id="PF25967"/>
    </source>
</evidence>
<feature type="domain" description="Multidrug resistance protein MdtA-like C-terminal permuted SH3" evidence="6">
    <location>
        <begin position="294"/>
        <end position="353"/>
    </location>
</feature>
<dbReference type="Gene3D" id="2.40.30.170">
    <property type="match status" value="1"/>
</dbReference>
<protein>
    <submittedName>
        <fullName evidence="7">Efflux RND transporter periplasmic adaptor subunit</fullName>
    </submittedName>
</protein>
<dbReference type="Pfam" id="PF25944">
    <property type="entry name" value="Beta-barrel_RND"/>
    <property type="match status" value="1"/>
</dbReference>
<evidence type="ECO:0000313" key="7">
    <source>
        <dbReference type="EMBL" id="MVX56265.1"/>
    </source>
</evidence>
<name>A0A6L6YEZ5_9BURK</name>
<comment type="similarity">
    <text evidence="2">Belongs to the membrane fusion protein (MFP) (TC 8.A.1) family.</text>
</comment>
<proteinExistence type="inferred from homology"/>
<feature type="domain" description="Multidrug resistance protein MdtA-like beta-barrel" evidence="5">
    <location>
        <begin position="200"/>
        <end position="288"/>
    </location>
</feature>
<dbReference type="InterPro" id="IPR006143">
    <property type="entry name" value="RND_pump_MFP"/>
</dbReference>
<dbReference type="InterPro" id="IPR058624">
    <property type="entry name" value="MdtA-like_HH"/>
</dbReference>
<evidence type="ECO:0000313" key="8">
    <source>
        <dbReference type="Proteomes" id="UP000472580"/>
    </source>
</evidence>
<dbReference type="SUPFAM" id="SSF111369">
    <property type="entry name" value="HlyD-like secretion proteins"/>
    <property type="match status" value="1"/>
</dbReference>
<evidence type="ECO:0000259" key="4">
    <source>
        <dbReference type="Pfam" id="PF25917"/>
    </source>
</evidence>
<sequence length="388" mass="42020">MAILMTSGFLALSGCDKKTDVGSSAGPSPVVVVKVSRHDVPADMVWVAKTDSSRAVEIYSRVNGFLDSRQYTEGGTVKEGQVLFLMDKKPFEVQLREAEASLASSEAAHQVAKRNLDRIRPLAKLKALSQTDLDQAVGNFQTTSAAVSNAKAQVESAKLNLSYCTITSPVTGYASSALQTDGTYINTSNAHLATIYTMSPMWVTFSMSENQEAQIQKEVKAGILKTPPNHDYEVQLELAGGEIYGHTGRVTFSSPNFNPDTGTFELRASFDNPDNVLRPQQYVRAIVKGSKYVNAIVVPQIAVQQGSKGHFVWVITKDDKAQLRPVEVGSWIGQDWLITNGLQDGDRVVTEGMMLLATDAPVKVLKEVDQAKPDTSVKSSDSASDAVN</sequence>
<dbReference type="Pfam" id="PF25967">
    <property type="entry name" value="RND-MFP_C"/>
    <property type="match status" value="1"/>
</dbReference>
<feature type="domain" description="Multidrug resistance protein MdtA-like alpha-helical hairpin" evidence="3">
    <location>
        <begin position="94"/>
        <end position="163"/>
    </location>
</feature>
<accession>A0A6L6YEZ5</accession>
<dbReference type="NCBIfam" id="TIGR01730">
    <property type="entry name" value="RND_mfp"/>
    <property type="match status" value="1"/>
</dbReference>
<dbReference type="FunFam" id="2.40.420.20:FF:000001">
    <property type="entry name" value="Efflux RND transporter periplasmic adaptor subunit"/>
    <property type="match status" value="1"/>
</dbReference>
<dbReference type="PANTHER" id="PTHR30158">
    <property type="entry name" value="ACRA/E-RELATED COMPONENT OF DRUG EFFLUX TRANSPORTER"/>
    <property type="match status" value="1"/>
</dbReference>
<dbReference type="GO" id="GO:0022857">
    <property type="term" value="F:transmembrane transporter activity"/>
    <property type="evidence" value="ECO:0007669"/>
    <property type="project" value="InterPro"/>
</dbReference>
<dbReference type="InterPro" id="IPR058626">
    <property type="entry name" value="MdtA-like_b-barrel"/>
</dbReference>
<dbReference type="Pfam" id="PF25917">
    <property type="entry name" value="BSH_RND"/>
    <property type="match status" value="1"/>
</dbReference>
<dbReference type="Proteomes" id="UP000472580">
    <property type="component" value="Unassembled WGS sequence"/>
</dbReference>
<evidence type="ECO:0000259" key="5">
    <source>
        <dbReference type="Pfam" id="PF25944"/>
    </source>
</evidence>
<keyword evidence="8" id="KW-1185">Reference proteome</keyword>
<dbReference type="OrthoDB" id="9783047at2"/>
<dbReference type="AlphaFoldDB" id="A0A6L6YEZ5"/>
<dbReference type="Pfam" id="PF25876">
    <property type="entry name" value="HH_MFP_RND"/>
    <property type="match status" value="1"/>
</dbReference>